<evidence type="ECO:0000313" key="2">
    <source>
        <dbReference type="EMBL" id="CAH2098627.1"/>
    </source>
</evidence>
<evidence type="ECO:0000256" key="1">
    <source>
        <dbReference type="SAM" id="MobiDB-lite"/>
    </source>
</evidence>
<dbReference type="Proteomes" id="UP001153954">
    <property type="component" value="Unassembled WGS sequence"/>
</dbReference>
<gene>
    <name evidence="2" type="ORF">EEDITHA_LOCUS13725</name>
</gene>
<proteinExistence type="predicted"/>
<protein>
    <recommendedName>
        <fullName evidence="4">Endonuclease-reverse transcriptase</fullName>
    </recommendedName>
</protein>
<keyword evidence="3" id="KW-1185">Reference proteome</keyword>
<dbReference type="AlphaFoldDB" id="A0AAU9UKP7"/>
<evidence type="ECO:0000313" key="3">
    <source>
        <dbReference type="Proteomes" id="UP001153954"/>
    </source>
</evidence>
<feature type="compositionally biased region" description="Polar residues" evidence="1">
    <location>
        <begin position="130"/>
        <end position="143"/>
    </location>
</feature>
<sequence>MDEARQRNIVFFGIDELETSYDTLEKNVLKWIEHHFSIKLSHNDLQEVKRIGKKGDRPRPVVVTFLNLGIKIKIFKQRKALQYTNYYMKEDYPKHVLEKRQQLQEQLRTEREKGNTAFIKYDKLVISKQTSKGKLSTSPTNPTVDKLKERNIQTNKKNKSQQHDPLVRRSNSISEGVIKPSMLNFLVNKNKEINQETPKNKA</sequence>
<name>A0AAU9UKP7_EUPED</name>
<reference evidence="2" key="1">
    <citation type="submission" date="2022-03" db="EMBL/GenBank/DDBJ databases">
        <authorList>
            <person name="Tunstrom K."/>
        </authorList>
    </citation>
    <scope>NUCLEOTIDE SEQUENCE</scope>
</reference>
<organism evidence="2 3">
    <name type="scientific">Euphydryas editha</name>
    <name type="common">Edith's checkerspot</name>
    <dbReference type="NCBI Taxonomy" id="104508"/>
    <lineage>
        <taxon>Eukaryota</taxon>
        <taxon>Metazoa</taxon>
        <taxon>Ecdysozoa</taxon>
        <taxon>Arthropoda</taxon>
        <taxon>Hexapoda</taxon>
        <taxon>Insecta</taxon>
        <taxon>Pterygota</taxon>
        <taxon>Neoptera</taxon>
        <taxon>Endopterygota</taxon>
        <taxon>Lepidoptera</taxon>
        <taxon>Glossata</taxon>
        <taxon>Ditrysia</taxon>
        <taxon>Papilionoidea</taxon>
        <taxon>Nymphalidae</taxon>
        <taxon>Nymphalinae</taxon>
        <taxon>Euphydryas</taxon>
    </lineage>
</organism>
<dbReference type="EMBL" id="CAKOGL010000020">
    <property type="protein sequence ID" value="CAH2098627.1"/>
    <property type="molecule type" value="Genomic_DNA"/>
</dbReference>
<evidence type="ECO:0008006" key="4">
    <source>
        <dbReference type="Google" id="ProtNLM"/>
    </source>
</evidence>
<accession>A0AAU9UKP7</accession>
<comment type="caution">
    <text evidence="2">The sequence shown here is derived from an EMBL/GenBank/DDBJ whole genome shotgun (WGS) entry which is preliminary data.</text>
</comment>
<feature type="region of interest" description="Disordered" evidence="1">
    <location>
        <begin position="130"/>
        <end position="173"/>
    </location>
</feature>
<dbReference type="Gene3D" id="3.30.70.1820">
    <property type="entry name" value="L1 transposable element, RRM domain"/>
    <property type="match status" value="1"/>
</dbReference>